<dbReference type="RefSeq" id="WP_145246050.1">
    <property type="nucleotide sequence ID" value="NZ_CP036278.1"/>
</dbReference>
<feature type="compositionally biased region" description="Low complexity" evidence="1">
    <location>
        <begin position="71"/>
        <end position="80"/>
    </location>
</feature>
<sequence length="246" mass="27084" precursor="true">MSLTCSPYSLARILCLPFLIALLSGCADDSENQSPPGLNHTVLTADNPPSQNQESEPHPPQNITTEIDSTSNSPLDSSNSPLDSWCGIYASTSEVEGYTGTVIAIEPAAGHYSKFLTYRKRYFTDVSIGGLIEQDEITGECVANSDVIYFSEAYGFLANGHITLAARLDEYTKVTINDHVVLMREDALEAYKAENKLYDYGILVRIDDRDPTAKSLTSIKHPSIKILYENTDHAWKDPFVNGANPR</sequence>
<dbReference type="OrthoDB" id="285336at2"/>
<feature type="compositionally biased region" description="Polar residues" evidence="1">
    <location>
        <begin position="61"/>
        <end position="70"/>
    </location>
</feature>
<feature type="compositionally biased region" description="Polar residues" evidence="1">
    <location>
        <begin position="32"/>
        <end position="54"/>
    </location>
</feature>
<evidence type="ECO:0000313" key="3">
    <source>
        <dbReference type="EMBL" id="QDU55156.1"/>
    </source>
</evidence>
<feature type="chain" id="PRO_5022104221" evidence="2">
    <location>
        <begin position="30"/>
        <end position="246"/>
    </location>
</feature>
<organism evidence="3 4">
    <name type="scientific">Aeoliella mucimassa</name>
    <dbReference type="NCBI Taxonomy" id="2527972"/>
    <lineage>
        <taxon>Bacteria</taxon>
        <taxon>Pseudomonadati</taxon>
        <taxon>Planctomycetota</taxon>
        <taxon>Planctomycetia</taxon>
        <taxon>Pirellulales</taxon>
        <taxon>Lacipirellulaceae</taxon>
        <taxon>Aeoliella</taxon>
    </lineage>
</organism>
<evidence type="ECO:0000313" key="4">
    <source>
        <dbReference type="Proteomes" id="UP000315750"/>
    </source>
</evidence>
<name>A0A518AKD8_9BACT</name>
<evidence type="ECO:0000256" key="1">
    <source>
        <dbReference type="SAM" id="MobiDB-lite"/>
    </source>
</evidence>
<keyword evidence="4" id="KW-1185">Reference proteome</keyword>
<proteinExistence type="predicted"/>
<dbReference type="EMBL" id="CP036278">
    <property type="protein sequence ID" value="QDU55156.1"/>
    <property type="molecule type" value="Genomic_DNA"/>
</dbReference>
<protein>
    <submittedName>
        <fullName evidence="3">Uncharacterized protein</fullName>
    </submittedName>
</protein>
<dbReference type="AlphaFoldDB" id="A0A518AKD8"/>
<dbReference type="KEGG" id="amuc:Pan181_13420"/>
<reference evidence="3 4" key="1">
    <citation type="submission" date="2019-02" db="EMBL/GenBank/DDBJ databases">
        <title>Deep-cultivation of Planctomycetes and their phenomic and genomic characterization uncovers novel biology.</title>
        <authorList>
            <person name="Wiegand S."/>
            <person name="Jogler M."/>
            <person name="Boedeker C."/>
            <person name="Pinto D."/>
            <person name="Vollmers J."/>
            <person name="Rivas-Marin E."/>
            <person name="Kohn T."/>
            <person name="Peeters S.H."/>
            <person name="Heuer A."/>
            <person name="Rast P."/>
            <person name="Oberbeckmann S."/>
            <person name="Bunk B."/>
            <person name="Jeske O."/>
            <person name="Meyerdierks A."/>
            <person name="Storesund J.E."/>
            <person name="Kallscheuer N."/>
            <person name="Luecker S."/>
            <person name="Lage O.M."/>
            <person name="Pohl T."/>
            <person name="Merkel B.J."/>
            <person name="Hornburger P."/>
            <person name="Mueller R.-W."/>
            <person name="Bruemmer F."/>
            <person name="Labrenz M."/>
            <person name="Spormann A.M."/>
            <person name="Op den Camp H."/>
            <person name="Overmann J."/>
            <person name="Amann R."/>
            <person name="Jetten M.S.M."/>
            <person name="Mascher T."/>
            <person name="Medema M.H."/>
            <person name="Devos D.P."/>
            <person name="Kaster A.-K."/>
            <person name="Ovreas L."/>
            <person name="Rohde M."/>
            <person name="Galperin M.Y."/>
            <person name="Jogler C."/>
        </authorList>
    </citation>
    <scope>NUCLEOTIDE SEQUENCE [LARGE SCALE GENOMIC DNA]</scope>
    <source>
        <strain evidence="3 4">Pan181</strain>
    </source>
</reference>
<evidence type="ECO:0000256" key="2">
    <source>
        <dbReference type="SAM" id="SignalP"/>
    </source>
</evidence>
<dbReference type="Proteomes" id="UP000315750">
    <property type="component" value="Chromosome"/>
</dbReference>
<gene>
    <name evidence="3" type="ORF">Pan181_13420</name>
</gene>
<feature type="region of interest" description="Disordered" evidence="1">
    <location>
        <begin position="30"/>
        <end position="80"/>
    </location>
</feature>
<feature type="signal peptide" evidence="2">
    <location>
        <begin position="1"/>
        <end position="29"/>
    </location>
</feature>
<keyword evidence="2" id="KW-0732">Signal</keyword>
<accession>A0A518AKD8</accession>